<keyword evidence="7" id="KW-1185">Reference proteome</keyword>
<keyword evidence="3" id="KW-0067">ATP-binding</keyword>
<dbReference type="RefSeq" id="WP_346114252.1">
    <property type="nucleotide sequence ID" value="NZ_BAAAMU010000155.1"/>
</dbReference>
<evidence type="ECO:0000256" key="4">
    <source>
        <dbReference type="SAM" id="MobiDB-lite"/>
    </source>
</evidence>
<dbReference type="InterPro" id="IPR008995">
    <property type="entry name" value="Mo/tungstate-bd_C_term_dom"/>
</dbReference>
<evidence type="ECO:0000259" key="5">
    <source>
        <dbReference type="PROSITE" id="PS50893"/>
    </source>
</evidence>
<feature type="region of interest" description="Disordered" evidence="4">
    <location>
        <begin position="359"/>
        <end position="382"/>
    </location>
</feature>
<dbReference type="InterPro" id="IPR050093">
    <property type="entry name" value="ABC_SmlMolc_Importer"/>
</dbReference>
<evidence type="ECO:0000256" key="2">
    <source>
        <dbReference type="ARBA" id="ARBA00022741"/>
    </source>
</evidence>
<feature type="compositionally biased region" description="Basic and acidic residues" evidence="4">
    <location>
        <begin position="373"/>
        <end position="382"/>
    </location>
</feature>
<dbReference type="PANTHER" id="PTHR42781">
    <property type="entry name" value="SPERMIDINE/PUTRESCINE IMPORT ATP-BINDING PROTEIN POTA"/>
    <property type="match status" value="1"/>
</dbReference>
<evidence type="ECO:0000256" key="1">
    <source>
        <dbReference type="ARBA" id="ARBA00022448"/>
    </source>
</evidence>
<dbReference type="InterPro" id="IPR003593">
    <property type="entry name" value="AAA+_ATPase"/>
</dbReference>
<dbReference type="PANTHER" id="PTHR42781:SF4">
    <property type="entry name" value="SPERMIDINE_PUTRESCINE IMPORT ATP-BINDING PROTEIN POTA"/>
    <property type="match status" value="1"/>
</dbReference>
<dbReference type="InterPro" id="IPR013611">
    <property type="entry name" value="Transp-assoc_OB_typ2"/>
</dbReference>
<dbReference type="Pfam" id="PF08402">
    <property type="entry name" value="TOBE_2"/>
    <property type="match status" value="1"/>
</dbReference>
<dbReference type="Pfam" id="PF00005">
    <property type="entry name" value="ABC_tran"/>
    <property type="match status" value="1"/>
</dbReference>
<feature type="compositionally biased region" description="Low complexity" evidence="4">
    <location>
        <begin position="359"/>
        <end position="372"/>
    </location>
</feature>
<dbReference type="InterPro" id="IPR027417">
    <property type="entry name" value="P-loop_NTPase"/>
</dbReference>
<organism evidence="6 7">
    <name type="scientific">Nonomuraea maheshkhaliensis</name>
    <dbReference type="NCBI Taxonomy" id="419590"/>
    <lineage>
        <taxon>Bacteria</taxon>
        <taxon>Bacillati</taxon>
        <taxon>Actinomycetota</taxon>
        <taxon>Actinomycetes</taxon>
        <taxon>Streptosporangiales</taxon>
        <taxon>Streptosporangiaceae</taxon>
        <taxon>Nonomuraea</taxon>
    </lineage>
</organism>
<dbReference type="SUPFAM" id="SSF52540">
    <property type="entry name" value="P-loop containing nucleoside triphosphate hydrolases"/>
    <property type="match status" value="1"/>
</dbReference>
<keyword evidence="1" id="KW-0813">Transport</keyword>
<comment type="caution">
    <text evidence="6">The sequence shown here is derived from an EMBL/GenBank/DDBJ whole genome shotgun (WGS) entry which is preliminary data.</text>
</comment>
<evidence type="ECO:0000313" key="6">
    <source>
        <dbReference type="EMBL" id="GAA1687596.1"/>
    </source>
</evidence>
<dbReference type="Proteomes" id="UP001500064">
    <property type="component" value="Unassembled WGS sequence"/>
</dbReference>
<dbReference type="InterPro" id="IPR003439">
    <property type="entry name" value="ABC_transporter-like_ATP-bd"/>
</dbReference>
<gene>
    <name evidence="6" type="ORF">GCM10009733_100320</name>
</gene>
<keyword evidence="2" id="KW-0547">Nucleotide-binding</keyword>
<reference evidence="7" key="1">
    <citation type="journal article" date="2019" name="Int. J. Syst. Evol. Microbiol.">
        <title>The Global Catalogue of Microorganisms (GCM) 10K type strain sequencing project: providing services to taxonomists for standard genome sequencing and annotation.</title>
        <authorList>
            <consortium name="The Broad Institute Genomics Platform"/>
            <consortium name="The Broad Institute Genome Sequencing Center for Infectious Disease"/>
            <person name="Wu L."/>
            <person name="Ma J."/>
        </authorList>
    </citation>
    <scope>NUCLEOTIDE SEQUENCE [LARGE SCALE GENOMIC DNA]</scope>
    <source>
        <strain evidence="7">JCM 13929</strain>
    </source>
</reference>
<dbReference type="SMART" id="SM00382">
    <property type="entry name" value="AAA"/>
    <property type="match status" value="1"/>
</dbReference>
<accession>A0ABP4TGX7</accession>
<proteinExistence type="predicted"/>
<dbReference type="Gene3D" id="2.40.50.100">
    <property type="match status" value="1"/>
</dbReference>
<name>A0ABP4TGX7_9ACTN</name>
<sequence>MSATTSGGGRIELTDLCKRYGSGPLVVDHVSIDIAPGEFITLLGPSGSGKTTTLNMIAGFTDITSGSIKLGGRDIAPLPPHRREFGMVFQNYALFPHMTVAQNVAFPLRERKVAKDETARRVEETLRLVDLEGMGGRRPDELSGGQQQRVALARAVVFSPSVLLLDEPLSALDRKLRQSLQQEIKRLHQELKLTFVFVTHDQDEAMSLSDRIAVFNAGRVERIGTPADLYRNPGTRFVARFLGESNLFPGRLRPGGVYEWSGHKWAVPDADGLPAGRDLIVRPERLSLAATAADVPDGANSIPATVTTLSFQGTHQRAELDYGDGTTGSAVLPPDATNGIRPGGRVTAHWDPAHQVLVTPPDEAAPEPAAETPEPRTVKETA</sequence>
<dbReference type="SUPFAM" id="SSF50331">
    <property type="entry name" value="MOP-like"/>
    <property type="match status" value="1"/>
</dbReference>
<protein>
    <recommendedName>
        <fullName evidence="5">ABC transporter domain-containing protein</fullName>
    </recommendedName>
</protein>
<dbReference type="PROSITE" id="PS00211">
    <property type="entry name" value="ABC_TRANSPORTER_1"/>
    <property type="match status" value="1"/>
</dbReference>
<feature type="domain" description="ABC transporter" evidence="5">
    <location>
        <begin position="11"/>
        <end position="242"/>
    </location>
</feature>
<dbReference type="InterPro" id="IPR017871">
    <property type="entry name" value="ABC_transporter-like_CS"/>
</dbReference>
<dbReference type="EMBL" id="BAAAMU010000155">
    <property type="protein sequence ID" value="GAA1687596.1"/>
    <property type="molecule type" value="Genomic_DNA"/>
</dbReference>
<evidence type="ECO:0000313" key="7">
    <source>
        <dbReference type="Proteomes" id="UP001500064"/>
    </source>
</evidence>
<dbReference type="Gene3D" id="3.40.50.300">
    <property type="entry name" value="P-loop containing nucleotide triphosphate hydrolases"/>
    <property type="match status" value="1"/>
</dbReference>
<dbReference type="PROSITE" id="PS50893">
    <property type="entry name" value="ABC_TRANSPORTER_2"/>
    <property type="match status" value="1"/>
</dbReference>
<evidence type="ECO:0000256" key="3">
    <source>
        <dbReference type="ARBA" id="ARBA00022840"/>
    </source>
</evidence>